<evidence type="ECO:0000313" key="1">
    <source>
        <dbReference type="EMBL" id="MFC4363017.1"/>
    </source>
</evidence>
<protein>
    <submittedName>
        <fullName evidence="1">Uncharacterized protein</fullName>
    </submittedName>
</protein>
<gene>
    <name evidence="1" type="ORF">ACFOX3_11940</name>
</gene>
<organism evidence="1 2">
    <name type="scientific">Simiduia curdlanivorans</name>
    <dbReference type="NCBI Taxonomy" id="1492769"/>
    <lineage>
        <taxon>Bacteria</taxon>
        <taxon>Pseudomonadati</taxon>
        <taxon>Pseudomonadota</taxon>
        <taxon>Gammaproteobacteria</taxon>
        <taxon>Cellvibrionales</taxon>
        <taxon>Cellvibrionaceae</taxon>
        <taxon>Simiduia</taxon>
    </lineage>
</organism>
<evidence type="ECO:0000313" key="2">
    <source>
        <dbReference type="Proteomes" id="UP001595840"/>
    </source>
</evidence>
<keyword evidence="2" id="KW-1185">Reference proteome</keyword>
<dbReference type="EMBL" id="JBHSCX010000015">
    <property type="protein sequence ID" value="MFC4363017.1"/>
    <property type="molecule type" value="Genomic_DNA"/>
</dbReference>
<comment type="caution">
    <text evidence="1">The sequence shown here is derived from an EMBL/GenBank/DDBJ whole genome shotgun (WGS) entry which is preliminary data.</text>
</comment>
<name>A0ABV8V7A7_9GAMM</name>
<sequence length="61" mass="6669">MDAFNRISLIGSIVLLMCLLLAYGIKNTGVNADRYALKAEVNDGLSGAKRTAMCTARRFIF</sequence>
<dbReference type="RefSeq" id="WP_290265293.1">
    <property type="nucleotide sequence ID" value="NZ_JAUFQG010000006.1"/>
</dbReference>
<dbReference type="Proteomes" id="UP001595840">
    <property type="component" value="Unassembled WGS sequence"/>
</dbReference>
<reference evidence="2" key="1">
    <citation type="journal article" date="2019" name="Int. J. Syst. Evol. Microbiol.">
        <title>The Global Catalogue of Microorganisms (GCM) 10K type strain sequencing project: providing services to taxonomists for standard genome sequencing and annotation.</title>
        <authorList>
            <consortium name="The Broad Institute Genomics Platform"/>
            <consortium name="The Broad Institute Genome Sequencing Center for Infectious Disease"/>
            <person name="Wu L."/>
            <person name="Ma J."/>
        </authorList>
    </citation>
    <scope>NUCLEOTIDE SEQUENCE [LARGE SCALE GENOMIC DNA]</scope>
    <source>
        <strain evidence="2">CECT 8570</strain>
    </source>
</reference>
<proteinExistence type="predicted"/>
<accession>A0ABV8V7A7</accession>